<organism evidence="2 3">
    <name type="scientific">Eleusine coracana subsp. coracana</name>
    <dbReference type="NCBI Taxonomy" id="191504"/>
    <lineage>
        <taxon>Eukaryota</taxon>
        <taxon>Viridiplantae</taxon>
        <taxon>Streptophyta</taxon>
        <taxon>Embryophyta</taxon>
        <taxon>Tracheophyta</taxon>
        <taxon>Spermatophyta</taxon>
        <taxon>Magnoliopsida</taxon>
        <taxon>Liliopsida</taxon>
        <taxon>Poales</taxon>
        <taxon>Poaceae</taxon>
        <taxon>PACMAD clade</taxon>
        <taxon>Chloridoideae</taxon>
        <taxon>Cynodonteae</taxon>
        <taxon>Eleusininae</taxon>
        <taxon>Eleusine</taxon>
    </lineage>
</organism>
<dbReference type="Proteomes" id="UP001054889">
    <property type="component" value="Unassembled WGS sequence"/>
</dbReference>
<feature type="region of interest" description="Disordered" evidence="1">
    <location>
        <begin position="52"/>
        <end position="148"/>
    </location>
</feature>
<evidence type="ECO:0000313" key="3">
    <source>
        <dbReference type="Proteomes" id="UP001054889"/>
    </source>
</evidence>
<name>A0AAV5CE36_ELECO</name>
<sequence length="202" mass="21216">MACTLQQHRIKAMTPTWLLVKVASVPPRDGGAKRSYPAPAYSPFFLSPSAWQNAQDEKKSKDAGGLPASPRISCMGQVKGRSKRGCSSARSRERDSGHGGVLATLVPGLFGRRGNGSRRTSSRACSKVRDVPRGQGSASASGSSHGGRSVANAAVGVLDPPLPVVRRPARGGDDAPCLWERRRGGCKVLAGLRLPYIAAESS</sequence>
<protein>
    <submittedName>
        <fullName evidence="2">Uncharacterized protein</fullName>
    </submittedName>
</protein>
<comment type="caution">
    <text evidence="2">The sequence shown here is derived from an EMBL/GenBank/DDBJ whole genome shotgun (WGS) entry which is preliminary data.</text>
</comment>
<evidence type="ECO:0000256" key="1">
    <source>
        <dbReference type="SAM" id="MobiDB-lite"/>
    </source>
</evidence>
<gene>
    <name evidence="2" type="primary">ga13155</name>
    <name evidence="2" type="ORF">PR202_ga13155</name>
</gene>
<feature type="compositionally biased region" description="Low complexity" evidence="1">
    <location>
        <begin position="133"/>
        <end position="148"/>
    </location>
</feature>
<evidence type="ECO:0000313" key="2">
    <source>
        <dbReference type="EMBL" id="GJM96331.1"/>
    </source>
</evidence>
<keyword evidence="3" id="KW-1185">Reference proteome</keyword>
<proteinExistence type="predicted"/>
<dbReference type="PANTHER" id="PTHR36323">
    <property type="entry name" value="MYOTUBULARIN-LIKE PROTEIN"/>
    <property type="match status" value="1"/>
</dbReference>
<reference evidence="2" key="2">
    <citation type="submission" date="2021-12" db="EMBL/GenBank/DDBJ databases">
        <title>Resequencing data analysis of finger millet.</title>
        <authorList>
            <person name="Hatakeyama M."/>
            <person name="Aluri S."/>
            <person name="Balachadran M.T."/>
            <person name="Sivarajan S.R."/>
            <person name="Poveda L."/>
            <person name="Shimizu-Inatsugi R."/>
            <person name="Schlapbach R."/>
            <person name="Sreeman S.M."/>
            <person name="Shimizu K.K."/>
        </authorList>
    </citation>
    <scope>NUCLEOTIDE SEQUENCE</scope>
</reference>
<dbReference type="EMBL" id="BQKI01000006">
    <property type="protein sequence ID" value="GJM96331.1"/>
    <property type="molecule type" value="Genomic_DNA"/>
</dbReference>
<dbReference type="AlphaFoldDB" id="A0AAV5CE36"/>
<reference evidence="2" key="1">
    <citation type="journal article" date="2018" name="DNA Res.">
        <title>Multiple hybrid de novo genome assembly of finger millet, an orphan allotetraploid crop.</title>
        <authorList>
            <person name="Hatakeyama M."/>
            <person name="Aluri S."/>
            <person name="Balachadran M.T."/>
            <person name="Sivarajan S.R."/>
            <person name="Patrignani A."/>
            <person name="Gruter S."/>
            <person name="Poveda L."/>
            <person name="Shimizu-Inatsugi R."/>
            <person name="Baeten J."/>
            <person name="Francoijs K.J."/>
            <person name="Nataraja K.N."/>
            <person name="Reddy Y.A.N."/>
            <person name="Phadnis S."/>
            <person name="Ravikumar R.L."/>
            <person name="Schlapbach R."/>
            <person name="Sreeman S.M."/>
            <person name="Shimizu K.K."/>
        </authorList>
    </citation>
    <scope>NUCLEOTIDE SEQUENCE</scope>
</reference>
<dbReference type="PANTHER" id="PTHR36323:SF1">
    <property type="entry name" value="MYOTUBULARIN-LIKE PROTEIN"/>
    <property type="match status" value="1"/>
</dbReference>
<accession>A0AAV5CE36</accession>